<protein>
    <submittedName>
        <fullName evidence="1">Uncharacterized protein</fullName>
    </submittedName>
</protein>
<dbReference type="EMBL" id="VBQZ03000085">
    <property type="protein sequence ID" value="MXQ92741.1"/>
    <property type="molecule type" value="Genomic_DNA"/>
</dbReference>
<evidence type="ECO:0000313" key="2">
    <source>
        <dbReference type="Proteomes" id="UP000322234"/>
    </source>
</evidence>
<gene>
    <name evidence="1" type="ORF">E5288_WYG004440</name>
</gene>
<dbReference type="AlphaFoldDB" id="A0A6B0RUE2"/>
<proteinExistence type="predicted"/>
<reference evidence="1" key="1">
    <citation type="submission" date="2019-10" db="EMBL/GenBank/DDBJ databases">
        <title>The sequence and de novo assembly of the wild yak genome.</title>
        <authorList>
            <person name="Liu Y."/>
        </authorList>
    </citation>
    <scope>NUCLEOTIDE SEQUENCE [LARGE SCALE GENOMIC DNA]</scope>
    <source>
        <strain evidence="1">WY2019</strain>
    </source>
</reference>
<dbReference type="Proteomes" id="UP000322234">
    <property type="component" value="Unassembled WGS sequence"/>
</dbReference>
<comment type="caution">
    <text evidence="1">The sequence shown here is derived from an EMBL/GenBank/DDBJ whole genome shotgun (WGS) entry which is preliminary data.</text>
</comment>
<keyword evidence="2" id="KW-1185">Reference proteome</keyword>
<name>A0A6B0RUE2_9CETA</name>
<sequence length="331" mass="36265">MALAEGFSRLLSDIIGSDINILATCEESLFLFTVCHLAAVHPFLAERGKSTIKARGEMGVRSEALNNPKNHLNMCDGARVSGITGERQQVLPGLCYSFSALSLEWNSVRLAQNFLSHSTSVDLKAPSSEIDSARIANWPSYTAARRSQLWLSLRAQAQGAAAALAVQPPARAWGAELQPGGQHCLKLFLEAADMSENDYDQSSSGRTAGNNLMQVKRKRGVTNKIKLNVVLPHKPALVLFLIQHVNNSRTRVISGLQKNKRYRSCHMSGTKSGQDCGYPTSSLGIFKLIDSGILSYFLIRKPRARLCADGEQSCLAGPREEQSEILRRNLE</sequence>
<organism evidence="1 2">
    <name type="scientific">Bos mutus</name>
    <name type="common">wild yak</name>
    <dbReference type="NCBI Taxonomy" id="72004"/>
    <lineage>
        <taxon>Eukaryota</taxon>
        <taxon>Metazoa</taxon>
        <taxon>Chordata</taxon>
        <taxon>Craniata</taxon>
        <taxon>Vertebrata</taxon>
        <taxon>Euteleostomi</taxon>
        <taxon>Mammalia</taxon>
        <taxon>Eutheria</taxon>
        <taxon>Laurasiatheria</taxon>
        <taxon>Artiodactyla</taxon>
        <taxon>Ruminantia</taxon>
        <taxon>Pecora</taxon>
        <taxon>Bovidae</taxon>
        <taxon>Bovinae</taxon>
        <taxon>Bos</taxon>
    </lineage>
</organism>
<evidence type="ECO:0000313" key="1">
    <source>
        <dbReference type="EMBL" id="MXQ92741.1"/>
    </source>
</evidence>
<accession>A0A6B0RUE2</accession>